<keyword evidence="2" id="KW-0732">Signal</keyword>
<name>A0A316VBX2_9BASI</name>
<organism evidence="3 4">
    <name type="scientific">Meira miltonrushii</name>
    <dbReference type="NCBI Taxonomy" id="1280837"/>
    <lineage>
        <taxon>Eukaryota</taxon>
        <taxon>Fungi</taxon>
        <taxon>Dikarya</taxon>
        <taxon>Basidiomycota</taxon>
        <taxon>Ustilaginomycotina</taxon>
        <taxon>Exobasidiomycetes</taxon>
        <taxon>Exobasidiales</taxon>
        <taxon>Brachybasidiaceae</taxon>
        <taxon>Meira</taxon>
    </lineage>
</organism>
<sequence>MRFNIASFVLLASFVVAINAKNDINRVRIARRSDLGSQRSNLLPRQDDPSTSSTAAPATSATDGATDAASGAASDATSAASSAASSAAGDAAAAAPPTPKWNPSASADCTYNSDGCLTQASAHGCPIQIQPPSNGKGTTCSTGGGNNRKRLFSFPNQLLNLDILNCDTLCILSDCPAQQSCSVQSSDGSFINVQALNCDNLYILSSASK</sequence>
<evidence type="ECO:0000313" key="3">
    <source>
        <dbReference type="EMBL" id="PWN35129.1"/>
    </source>
</evidence>
<feature type="region of interest" description="Disordered" evidence="1">
    <location>
        <begin position="38"/>
        <end position="70"/>
    </location>
</feature>
<dbReference type="GeneID" id="37019475"/>
<evidence type="ECO:0000313" key="4">
    <source>
        <dbReference type="Proteomes" id="UP000245771"/>
    </source>
</evidence>
<dbReference type="AlphaFoldDB" id="A0A316VBX2"/>
<evidence type="ECO:0000256" key="1">
    <source>
        <dbReference type="SAM" id="MobiDB-lite"/>
    </source>
</evidence>
<gene>
    <name evidence="3" type="ORF">FA14DRAFT_154555</name>
</gene>
<proteinExistence type="predicted"/>
<dbReference type="Proteomes" id="UP000245771">
    <property type="component" value="Unassembled WGS sequence"/>
</dbReference>
<feature type="signal peptide" evidence="2">
    <location>
        <begin position="1"/>
        <end position="20"/>
    </location>
</feature>
<dbReference type="InParanoid" id="A0A316VBX2"/>
<accession>A0A316VBX2</accession>
<evidence type="ECO:0000256" key="2">
    <source>
        <dbReference type="SAM" id="SignalP"/>
    </source>
</evidence>
<reference evidence="3 4" key="1">
    <citation type="journal article" date="2018" name="Mol. Biol. Evol.">
        <title>Broad Genomic Sampling Reveals a Smut Pathogenic Ancestry of the Fungal Clade Ustilaginomycotina.</title>
        <authorList>
            <person name="Kijpornyongpan T."/>
            <person name="Mondo S.J."/>
            <person name="Barry K."/>
            <person name="Sandor L."/>
            <person name="Lee J."/>
            <person name="Lipzen A."/>
            <person name="Pangilinan J."/>
            <person name="LaButti K."/>
            <person name="Hainaut M."/>
            <person name="Henrissat B."/>
            <person name="Grigoriev I.V."/>
            <person name="Spatafora J.W."/>
            <person name="Aime M.C."/>
        </authorList>
    </citation>
    <scope>NUCLEOTIDE SEQUENCE [LARGE SCALE GENOMIC DNA]</scope>
    <source>
        <strain evidence="3 4">MCA 3882</strain>
    </source>
</reference>
<protein>
    <recommendedName>
        <fullName evidence="5">Hydrophobin</fullName>
    </recommendedName>
</protein>
<keyword evidence="4" id="KW-1185">Reference proteome</keyword>
<feature type="chain" id="PRO_5016371855" description="Hydrophobin" evidence="2">
    <location>
        <begin position="21"/>
        <end position="209"/>
    </location>
</feature>
<dbReference type="EMBL" id="KZ819603">
    <property type="protein sequence ID" value="PWN35129.1"/>
    <property type="molecule type" value="Genomic_DNA"/>
</dbReference>
<evidence type="ECO:0008006" key="5">
    <source>
        <dbReference type="Google" id="ProtNLM"/>
    </source>
</evidence>
<feature type="compositionally biased region" description="Low complexity" evidence="1">
    <location>
        <begin position="49"/>
        <end position="70"/>
    </location>
</feature>
<dbReference type="RefSeq" id="XP_025355431.1">
    <property type="nucleotide sequence ID" value="XM_025497694.1"/>
</dbReference>